<dbReference type="InterPro" id="IPR027039">
    <property type="entry name" value="Crtac1"/>
</dbReference>
<dbReference type="EMBL" id="RJUF01000021">
    <property type="protein sequence ID" value="MCP9763149.1"/>
    <property type="molecule type" value="Genomic_DNA"/>
</dbReference>
<dbReference type="AlphaFoldDB" id="A0AAE3KSZ4"/>
<proteinExistence type="predicted"/>
<dbReference type="InterPro" id="IPR011519">
    <property type="entry name" value="UnbV_ASPIC"/>
</dbReference>
<evidence type="ECO:0000313" key="5">
    <source>
        <dbReference type="EMBL" id="MCP9763149.1"/>
    </source>
</evidence>
<dbReference type="PANTHER" id="PTHR16026:SF0">
    <property type="entry name" value="CARTILAGE ACIDIC PROTEIN 1"/>
    <property type="match status" value="1"/>
</dbReference>
<dbReference type="PANTHER" id="PTHR16026">
    <property type="entry name" value="CARTILAGE ACIDIC PROTEIN 1"/>
    <property type="match status" value="1"/>
</dbReference>
<keyword evidence="2" id="KW-0677">Repeat</keyword>
<evidence type="ECO:0000256" key="3">
    <source>
        <dbReference type="ARBA" id="ARBA00023180"/>
    </source>
</evidence>
<evidence type="ECO:0000256" key="2">
    <source>
        <dbReference type="ARBA" id="ARBA00022737"/>
    </source>
</evidence>
<dbReference type="SUPFAM" id="SSF69318">
    <property type="entry name" value="Integrin alpha N-terminal domain"/>
    <property type="match status" value="3"/>
</dbReference>
<dbReference type="Pfam" id="PF07593">
    <property type="entry name" value="UnbV_ASPIC"/>
    <property type="match status" value="1"/>
</dbReference>
<dbReference type="Proteomes" id="UP001204144">
    <property type="component" value="Unassembled WGS sequence"/>
</dbReference>
<keyword evidence="1" id="KW-0732">Signal</keyword>
<dbReference type="Gene3D" id="2.130.10.130">
    <property type="entry name" value="Integrin alpha, N-terminal"/>
    <property type="match status" value="3"/>
</dbReference>
<gene>
    <name evidence="5" type="ORF">EGI31_09290</name>
</gene>
<feature type="domain" description="ASPIC/UnbV" evidence="4">
    <location>
        <begin position="543"/>
        <end position="607"/>
    </location>
</feature>
<reference evidence="5 6" key="1">
    <citation type="submission" date="2018-11" db="EMBL/GenBank/DDBJ databases">
        <title>Novel bacteria species description.</title>
        <authorList>
            <person name="Han J.-H."/>
        </authorList>
    </citation>
    <scope>NUCLEOTIDE SEQUENCE [LARGE SCALE GENOMIC DNA]</scope>
    <source>
        <strain evidence="5 6">KCTC23259</strain>
    </source>
</reference>
<comment type="caution">
    <text evidence="5">The sequence shown here is derived from an EMBL/GenBank/DDBJ whole genome shotgun (WGS) entry which is preliminary data.</text>
</comment>
<dbReference type="SMART" id="SM00191">
    <property type="entry name" value="Int_alpha"/>
    <property type="match status" value="3"/>
</dbReference>
<evidence type="ECO:0000313" key="6">
    <source>
        <dbReference type="Proteomes" id="UP001204144"/>
    </source>
</evidence>
<evidence type="ECO:0000256" key="1">
    <source>
        <dbReference type="ARBA" id="ARBA00022729"/>
    </source>
</evidence>
<keyword evidence="3" id="KW-0325">Glycoprotein</keyword>
<dbReference type="Pfam" id="PF13517">
    <property type="entry name" value="FG-GAP_3"/>
    <property type="match status" value="4"/>
</dbReference>
<keyword evidence="6" id="KW-1185">Reference proteome</keyword>
<accession>A0AAE3KSZ4</accession>
<organism evidence="5 6">
    <name type="scientific">Lacihabitans soyangensis</name>
    <dbReference type="NCBI Taxonomy" id="869394"/>
    <lineage>
        <taxon>Bacteria</taxon>
        <taxon>Pseudomonadati</taxon>
        <taxon>Bacteroidota</taxon>
        <taxon>Cytophagia</taxon>
        <taxon>Cytophagales</taxon>
        <taxon>Leadbetterellaceae</taxon>
        <taxon>Lacihabitans</taxon>
    </lineage>
</organism>
<dbReference type="InterPro" id="IPR013517">
    <property type="entry name" value="FG-GAP"/>
</dbReference>
<evidence type="ECO:0000259" key="4">
    <source>
        <dbReference type="Pfam" id="PF07593"/>
    </source>
</evidence>
<name>A0AAE3KSZ4_9BACT</name>
<sequence length="1121" mass="126647">MKSQFRSTMKNSILFVLIVLLGFSCKRKSIDAIFELLDSSETGIDFINTVKNSENFNIFNYRNFYNGAGVAVGDINNDGLQDVLFTANMGSNKLYLNKGNIQGESFKFEDITQKAGIAETDKWNTGVVMVDINNDGWLDIYICNAGIDKWKKKHGNALFINNHDLTFTEKAAEYGLDDKGYTTHAAFLDYDLDGDLDCYILNNSFIPVNTLNYDNNRDLRAEDWPVKDFLKGGGDKLLKNENGKFLDVSKEAGIYGSLIGFGLGVTVGDVNNDNYPDIYISNDFFEKDYLYINQKNGKFTEELESRIGHTSLASMGADMGDINNDGNQEIYVTDMLPRDEVRLKTTTSFDNNYVYKLKHDKGFYNQYMQNSLQLNNADGTFSEIANYSNVAASDWSWGALLFDADNDSKTDIYVSNGIYHDVIDQDFIDFFANEVNQKMVLSGEKEKFDNIIKHMPSRPIVNNFFHNDGNLKFTERAEDFGFTEPSFSNGAAYADLDNDGDLDLLVNNVNQPCFVYRNNSEKKTPKNNYIKVKLEGSEKNTFAIGAKIFVYANNEILVKQINPSKGFQSSTEYVQTIGLGQAKSIDSVMIYWPNKTRSVYKSPKINTLQKWNIKEGTGYEQIERENPVQASFLLDNSMVIRPHVENEYEDFYEEKNIPMMLSKEGPNAATADVNGDGFIDLFVGGAKNQAGSLYIQQNGKLTQKPNKEFDNAAFFEDTAVEFFDADGDGDQDLFVGTGGNESNPEERLYINRLYLNDGKGNFTFNNKAIPFNGMNTSCVEAHDYDNDGDLDLFVGNRSQPKKYGLTPPQQILQNDGKGIFKNVTKTVAKNLEYAGMVREAIWEDVDGDKIKELILVGDWMNPKIYKVKNGAFAEMKTGLENYKGFWGSLKSEDVDNDGDKDLILGNIGENFALKTSEKEPLKLWVGDFDDNQLLDKIFTKTFEGKDVPVFLKREMMEQFPKLKAQNLKHEEYAKRSVEDLFDKKLLNKSQKTEVNTLKSVYAINDGKGNFTVKELPTSAQISCINAIETIDVNQDGFKDIVLAGNFIGFIPQFTRLDACRGVVLLNDKKGGFISKRNKDTGFVTEGEVRDMKFMNFGKKQYIISFANNKKPQFFEITQSKK</sequence>
<dbReference type="PROSITE" id="PS51257">
    <property type="entry name" value="PROKAR_LIPOPROTEIN"/>
    <property type="match status" value="1"/>
</dbReference>
<dbReference type="InterPro" id="IPR013519">
    <property type="entry name" value="Int_alpha_beta-p"/>
</dbReference>
<protein>
    <submittedName>
        <fullName evidence="5">CRTAC1 family protein</fullName>
    </submittedName>
</protein>
<dbReference type="InterPro" id="IPR028994">
    <property type="entry name" value="Integrin_alpha_N"/>
</dbReference>